<evidence type="ECO:0000259" key="1">
    <source>
        <dbReference type="Pfam" id="PF03372"/>
    </source>
</evidence>
<dbReference type="SUPFAM" id="SSF56219">
    <property type="entry name" value="DNase I-like"/>
    <property type="match status" value="1"/>
</dbReference>
<dbReference type="InterPro" id="IPR036691">
    <property type="entry name" value="Endo/exonu/phosph_ase_sf"/>
</dbReference>
<feature type="domain" description="Endonuclease/exonuclease/phosphatase" evidence="1">
    <location>
        <begin position="54"/>
        <end position="306"/>
    </location>
</feature>
<evidence type="ECO:0000313" key="2">
    <source>
        <dbReference type="EMBL" id="MBZ5713525.1"/>
    </source>
</evidence>
<dbReference type="InterPro" id="IPR005135">
    <property type="entry name" value="Endo/exonuclease/phosphatase"/>
</dbReference>
<dbReference type="RefSeq" id="WP_224195264.1">
    <property type="nucleotide sequence ID" value="NZ_JAIRAU010000043.1"/>
</dbReference>
<dbReference type="Proteomes" id="UP001139031">
    <property type="component" value="Unassembled WGS sequence"/>
</dbReference>
<name>A0ABS7TZA2_9BACT</name>
<accession>A0ABS7TZA2</accession>
<keyword evidence="3" id="KW-1185">Reference proteome</keyword>
<dbReference type="GO" id="GO:0004519">
    <property type="term" value="F:endonuclease activity"/>
    <property type="evidence" value="ECO:0007669"/>
    <property type="project" value="UniProtKB-KW"/>
</dbReference>
<dbReference type="EMBL" id="JAIRAU010000043">
    <property type="protein sequence ID" value="MBZ5713525.1"/>
    <property type="molecule type" value="Genomic_DNA"/>
</dbReference>
<comment type="caution">
    <text evidence="2">The sequence shown here is derived from an EMBL/GenBank/DDBJ whole genome shotgun (WGS) entry which is preliminary data.</text>
</comment>
<protein>
    <submittedName>
        <fullName evidence="2">Endonuclease/exonuclease/phosphatase family protein</fullName>
    </submittedName>
</protein>
<dbReference type="Pfam" id="PF03372">
    <property type="entry name" value="Exo_endo_phos"/>
    <property type="match status" value="1"/>
</dbReference>
<organism evidence="2 3">
    <name type="scientific">Nannocystis pusilla</name>
    <dbReference type="NCBI Taxonomy" id="889268"/>
    <lineage>
        <taxon>Bacteria</taxon>
        <taxon>Pseudomonadati</taxon>
        <taxon>Myxococcota</taxon>
        <taxon>Polyangia</taxon>
        <taxon>Nannocystales</taxon>
        <taxon>Nannocystaceae</taxon>
        <taxon>Nannocystis</taxon>
    </lineage>
</organism>
<sequence length="321" mass="35220">MTRRRRRRPRWLGAALVIVLVLAWSLAGESIRRWLALPGDGGAPSKLAGRLRVATWNLRNFPDEGQDLTLLAARLPELAADVIAVQEIHDAARLKQLMPGWELVLSTAGGRGGQKLGFLYDPSRIELVGAPREHERLAMGGPVRPGLSGYLRVRGGGPDFHVLVVHLKARDEGYALRRSQWEVLAEIVQEIAQDDGDVIVLGDFNATGPTRGGPDAELKALDARLGAVGLQRVVNRSGCSVYWDGARRDAWHEPSLLDLVWVAGLLEAEVAKAHAEPLLHCARHACRPFRSTPTYPERDYTDLSDHCPVIVDLEPGPDDDP</sequence>
<proteinExistence type="predicted"/>
<dbReference type="Gene3D" id="3.60.10.10">
    <property type="entry name" value="Endonuclease/exonuclease/phosphatase"/>
    <property type="match status" value="1"/>
</dbReference>
<reference evidence="2" key="1">
    <citation type="submission" date="2021-08" db="EMBL/GenBank/DDBJ databases">
        <authorList>
            <person name="Stevens D.C."/>
        </authorList>
    </citation>
    <scope>NUCLEOTIDE SEQUENCE</scope>
    <source>
        <strain evidence="2">DSM 53165</strain>
    </source>
</reference>
<evidence type="ECO:0000313" key="3">
    <source>
        <dbReference type="Proteomes" id="UP001139031"/>
    </source>
</evidence>
<keyword evidence="2" id="KW-0255">Endonuclease</keyword>
<keyword evidence="2" id="KW-0540">Nuclease</keyword>
<gene>
    <name evidence="2" type="ORF">K7C98_30190</name>
</gene>
<keyword evidence="2" id="KW-0378">Hydrolase</keyword>